<dbReference type="Pfam" id="PF13614">
    <property type="entry name" value="AAA_31"/>
    <property type="match status" value="1"/>
</dbReference>
<accession>A0A369KQW5</accession>
<dbReference type="Proteomes" id="UP000253934">
    <property type="component" value="Unassembled WGS sequence"/>
</dbReference>
<dbReference type="GO" id="GO:0005524">
    <property type="term" value="F:ATP binding"/>
    <property type="evidence" value="ECO:0007669"/>
    <property type="project" value="UniProtKB-KW"/>
</dbReference>
<dbReference type="SUPFAM" id="SSF52540">
    <property type="entry name" value="P-loop containing nucleoside triphosphate hydrolases"/>
    <property type="match status" value="1"/>
</dbReference>
<evidence type="ECO:0000313" key="4">
    <source>
        <dbReference type="EMBL" id="RDB37069.1"/>
    </source>
</evidence>
<dbReference type="InterPro" id="IPR027417">
    <property type="entry name" value="P-loop_NTPase"/>
</dbReference>
<name>A0A369KQW5_9BACT</name>
<evidence type="ECO:0000256" key="1">
    <source>
        <dbReference type="ARBA" id="ARBA00022741"/>
    </source>
</evidence>
<dbReference type="GO" id="GO:0009898">
    <property type="term" value="C:cytoplasmic side of plasma membrane"/>
    <property type="evidence" value="ECO:0007669"/>
    <property type="project" value="TreeGrafter"/>
</dbReference>
<dbReference type="PIRSF" id="PIRSF003092">
    <property type="entry name" value="MinD"/>
    <property type="match status" value="1"/>
</dbReference>
<keyword evidence="2" id="KW-0067">ATP-binding</keyword>
<dbReference type="PANTHER" id="PTHR43384">
    <property type="entry name" value="SEPTUM SITE-DETERMINING PROTEIN MIND HOMOLOG, CHLOROPLASTIC-RELATED"/>
    <property type="match status" value="1"/>
</dbReference>
<dbReference type="GO" id="GO:0005829">
    <property type="term" value="C:cytosol"/>
    <property type="evidence" value="ECO:0007669"/>
    <property type="project" value="TreeGrafter"/>
</dbReference>
<organism evidence="4 5">
    <name type="scientific">Spirobacillus cienkowskii</name>
    <dbReference type="NCBI Taxonomy" id="495820"/>
    <lineage>
        <taxon>Bacteria</taxon>
        <taxon>Pseudomonadati</taxon>
        <taxon>Bdellovibrionota</taxon>
        <taxon>Oligoflexia</taxon>
        <taxon>Silvanigrellales</taxon>
        <taxon>Spirobacillus</taxon>
    </lineage>
</organism>
<keyword evidence="1" id="KW-0547">Nucleotide-binding</keyword>
<proteinExistence type="predicted"/>
<feature type="domain" description="AAA" evidence="3">
    <location>
        <begin position="35"/>
        <end position="187"/>
    </location>
</feature>
<dbReference type="GO" id="GO:0051782">
    <property type="term" value="P:negative regulation of cell division"/>
    <property type="evidence" value="ECO:0007669"/>
    <property type="project" value="TreeGrafter"/>
</dbReference>
<dbReference type="RefSeq" id="WP_338636622.1">
    <property type="nucleotide sequence ID" value="NZ_CP146516.1"/>
</dbReference>
<sequence>MFDQASSLRELMRNVQKDSQVIVQKNEYQNKIPTVLAVSGGKGGVGKTLTTANLGLCMARMGMRTLLIDGDFGLANLDVVLNLRPQYTLDDVLCGERHLKDIIITGIEGVRVIPSSSGVMKVPELDKIQKLMLLDQIESLDEEFDVVLIDTPAGVSKNVQYWTSSAAEVIMVVTPEPTSLADCYASIKILSQMTLEKSFKLIVNMVKNDIEAKKIYEKISTLSDEYLQVRVEYLGFIPFDEAMRNSIRERIPCVQKYPFSLASQGLRDISRQIVTQGTVGQLKGTMQFFWRKMVSANTPDILGYR</sequence>
<dbReference type="InterPro" id="IPR050625">
    <property type="entry name" value="ParA/MinD_ATPase"/>
</dbReference>
<comment type="caution">
    <text evidence="4">The sequence shown here is derived from an EMBL/GenBank/DDBJ whole genome shotgun (WGS) entry which is preliminary data.</text>
</comment>
<evidence type="ECO:0000259" key="3">
    <source>
        <dbReference type="Pfam" id="PF13614"/>
    </source>
</evidence>
<dbReference type="PANTHER" id="PTHR43384:SF4">
    <property type="entry name" value="CELLULOSE BIOSYNTHESIS PROTEIN BCSQ-RELATED"/>
    <property type="match status" value="1"/>
</dbReference>
<dbReference type="InterPro" id="IPR025669">
    <property type="entry name" value="AAA_dom"/>
</dbReference>
<reference evidence="4" key="1">
    <citation type="submission" date="2018-04" db="EMBL/GenBank/DDBJ databases">
        <title>Draft genome sequence of the Candidatus Spirobacillus cienkowskii, a pathogen of freshwater Daphnia species, reconstructed from hemolymph metagenomic reads.</title>
        <authorList>
            <person name="Bresciani L."/>
            <person name="Lemos L.N."/>
            <person name="Wale N."/>
            <person name="Lin J.Y."/>
            <person name="Fernandes G.R."/>
            <person name="Duffy M.A."/>
            <person name="Rodrigues J.M."/>
        </authorList>
    </citation>
    <scope>NUCLEOTIDE SEQUENCE [LARGE SCALE GENOMIC DNA]</scope>
    <source>
        <strain evidence="4">Binning01</strain>
    </source>
</reference>
<dbReference type="AlphaFoldDB" id="A0A369KQW5"/>
<dbReference type="InterPro" id="IPR025501">
    <property type="entry name" value="MinD_FleN"/>
</dbReference>
<keyword evidence="5" id="KW-1185">Reference proteome</keyword>
<gene>
    <name evidence="4" type="ORF">DCC88_01850</name>
</gene>
<evidence type="ECO:0000313" key="5">
    <source>
        <dbReference type="Proteomes" id="UP000253934"/>
    </source>
</evidence>
<dbReference type="EMBL" id="QOVW01000010">
    <property type="protein sequence ID" value="RDB37069.1"/>
    <property type="molecule type" value="Genomic_DNA"/>
</dbReference>
<dbReference type="Gene3D" id="3.40.50.300">
    <property type="entry name" value="P-loop containing nucleotide triphosphate hydrolases"/>
    <property type="match status" value="1"/>
</dbReference>
<protein>
    <submittedName>
        <fullName evidence="4">MinD/ParA family protein</fullName>
    </submittedName>
</protein>
<evidence type="ECO:0000256" key="2">
    <source>
        <dbReference type="ARBA" id="ARBA00022840"/>
    </source>
</evidence>
<dbReference type="GO" id="GO:0016887">
    <property type="term" value="F:ATP hydrolysis activity"/>
    <property type="evidence" value="ECO:0007669"/>
    <property type="project" value="TreeGrafter"/>
</dbReference>